<proteinExistence type="predicted"/>
<evidence type="ECO:0008006" key="2">
    <source>
        <dbReference type="Google" id="ProtNLM"/>
    </source>
</evidence>
<accession>A0A0F8WPQ4</accession>
<organism evidence="1">
    <name type="scientific">marine sediment metagenome</name>
    <dbReference type="NCBI Taxonomy" id="412755"/>
    <lineage>
        <taxon>unclassified sequences</taxon>
        <taxon>metagenomes</taxon>
        <taxon>ecological metagenomes</taxon>
    </lineage>
</organism>
<evidence type="ECO:0000313" key="1">
    <source>
        <dbReference type="EMBL" id="KKK58668.1"/>
    </source>
</evidence>
<gene>
    <name evidence="1" type="ORF">LCGC14_3042110</name>
</gene>
<dbReference type="SUPFAM" id="SSF51126">
    <property type="entry name" value="Pectin lyase-like"/>
    <property type="match status" value="1"/>
</dbReference>
<protein>
    <recommendedName>
        <fullName evidence="2">Right handed beta helix domain-containing protein</fullName>
    </recommendedName>
</protein>
<name>A0A0F8WPQ4_9ZZZZ</name>
<comment type="caution">
    <text evidence="1">The sequence shown here is derived from an EMBL/GenBank/DDBJ whole genome shotgun (WGS) entry which is preliminary data.</text>
</comment>
<dbReference type="EMBL" id="LAZR01063861">
    <property type="protein sequence ID" value="KKK58668.1"/>
    <property type="molecule type" value="Genomic_DNA"/>
</dbReference>
<dbReference type="AlphaFoldDB" id="A0A0F8WPQ4"/>
<dbReference type="InterPro" id="IPR011050">
    <property type="entry name" value="Pectin_lyase_fold/virulence"/>
</dbReference>
<reference evidence="1" key="1">
    <citation type="journal article" date="2015" name="Nature">
        <title>Complex archaea that bridge the gap between prokaryotes and eukaryotes.</title>
        <authorList>
            <person name="Spang A."/>
            <person name="Saw J.H."/>
            <person name="Jorgensen S.L."/>
            <person name="Zaremba-Niedzwiedzka K."/>
            <person name="Martijn J."/>
            <person name="Lind A.E."/>
            <person name="van Eijk R."/>
            <person name="Schleper C."/>
            <person name="Guy L."/>
            <person name="Ettema T.J."/>
        </authorList>
    </citation>
    <scope>NUCLEOTIDE SEQUENCE</scope>
</reference>
<feature type="non-terminal residue" evidence="1">
    <location>
        <position position="237"/>
    </location>
</feature>
<sequence length="237" mass="24884">MPATNPFRVSDLVAKYGWKAIIYLSNLGPRLLSEAQVLFVDSGHTNALDADDTEHGHSFEKPLATIDYAIGLCTAGERSVILAAPGHVETIVNAQVDFDVSDITCIGIGEGSNKAAVNYGHANSSVDIGANNVHLINLRFVPSNTAILIGVDIETSVTGTKLEDCDFAEGDAAADEFIAGIEVKSGCDNTKIKGCLGRTKVASAEAVAAVYFNGASDNCIVEKCRFIGNYSTAAIVN</sequence>